<dbReference type="Gene3D" id="3.90.1590.10">
    <property type="entry name" value="glutathione-dependent formaldehyde- activating enzyme (gfa)"/>
    <property type="match status" value="1"/>
</dbReference>
<sequence length="142" mass="15080">MAALTGTCLCGASRLEATPVSDEAGVCHCSLCRKFSGGMFIVADCSGNLSFDKDAPLGRFQSSEWGERVFCAQCGSSLAWLSRDGTMAFVSVQAFEDPGRFPVTHEMFIDCKPASYALAGETTTMTEAEFMAQYASKPEGGA</sequence>
<dbReference type="PANTHER" id="PTHR33337:SF40">
    <property type="entry name" value="CENP-V_GFA DOMAIN-CONTAINING PROTEIN-RELATED"/>
    <property type="match status" value="1"/>
</dbReference>
<keyword evidence="4" id="KW-0456">Lyase</keyword>
<reference evidence="7" key="1">
    <citation type="journal article" date="2019" name="Int. J. Syst. Evol. Microbiol.">
        <title>The Global Catalogue of Microorganisms (GCM) 10K type strain sequencing project: providing services to taxonomists for standard genome sequencing and annotation.</title>
        <authorList>
            <consortium name="The Broad Institute Genomics Platform"/>
            <consortium name="The Broad Institute Genome Sequencing Center for Infectious Disease"/>
            <person name="Wu L."/>
            <person name="Ma J."/>
        </authorList>
    </citation>
    <scope>NUCLEOTIDE SEQUENCE [LARGE SCALE GENOMIC DNA]</scope>
    <source>
        <strain evidence="7">CECT 8482</strain>
    </source>
</reference>
<gene>
    <name evidence="6" type="ORF">QWZ10_01700</name>
</gene>
<dbReference type="SUPFAM" id="SSF51316">
    <property type="entry name" value="Mss4-like"/>
    <property type="match status" value="1"/>
</dbReference>
<dbReference type="PROSITE" id="PS51891">
    <property type="entry name" value="CENP_V_GFA"/>
    <property type="match status" value="1"/>
</dbReference>
<proteinExistence type="inferred from homology"/>
<evidence type="ECO:0000256" key="4">
    <source>
        <dbReference type="ARBA" id="ARBA00023239"/>
    </source>
</evidence>
<dbReference type="Pfam" id="PF04828">
    <property type="entry name" value="GFA"/>
    <property type="match status" value="1"/>
</dbReference>
<evidence type="ECO:0000256" key="3">
    <source>
        <dbReference type="ARBA" id="ARBA00022833"/>
    </source>
</evidence>
<dbReference type="PANTHER" id="PTHR33337">
    <property type="entry name" value="GFA DOMAIN-CONTAINING PROTEIN"/>
    <property type="match status" value="1"/>
</dbReference>
<keyword evidence="7" id="KW-1185">Reference proteome</keyword>
<dbReference type="EMBL" id="JAUFRC010000001">
    <property type="protein sequence ID" value="MDN3710857.1"/>
    <property type="molecule type" value="Genomic_DNA"/>
</dbReference>
<keyword evidence="3" id="KW-0862">Zinc</keyword>
<comment type="caution">
    <text evidence="6">The sequence shown here is derived from an EMBL/GenBank/DDBJ whole genome shotgun (WGS) entry which is preliminary data.</text>
</comment>
<accession>A0ABT8D617</accession>
<keyword evidence="2" id="KW-0479">Metal-binding</keyword>
<dbReference type="RefSeq" id="WP_377688485.1">
    <property type="nucleotide sequence ID" value="NZ_JBHMDZ010000049.1"/>
</dbReference>
<evidence type="ECO:0000256" key="2">
    <source>
        <dbReference type="ARBA" id="ARBA00022723"/>
    </source>
</evidence>
<feature type="domain" description="CENP-V/GFA" evidence="5">
    <location>
        <begin position="4"/>
        <end position="110"/>
    </location>
</feature>
<evidence type="ECO:0000259" key="5">
    <source>
        <dbReference type="PROSITE" id="PS51891"/>
    </source>
</evidence>
<evidence type="ECO:0000256" key="1">
    <source>
        <dbReference type="ARBA" id="ARBA00005495"/>
    </source>
</evidence>
<dbReference type="InterPro" id="IPR006913">
    <property type="entry name" value="CENP-V/GFA"/>
</dbReference>
<name>A0ABT8D617_9RHOB</name>
<evidence type="ECO:0000313" key="7">
    <source>
        <dbReference type="Proteomes" id="UP001243846"/>
    </source>
</evidence>
<organism evidence="6 7">
    <name type="scientific">Paracoccus cavernae</name>
    <dbReference type="NCBI Taxonomy" id="1571207"/>
    <lineage>
        <taxon>Bacteria</taxon>
        <taxon>Pseudomonadati</taxon>
        <taxon>Pseudomonadota</taxon>
        <taxon>Alphaproteobacteria</taxon>
        <taxon>Rhodobacterales</taxon>
        <taxon>Paracoccaceae</taxon>
        <taxon>Paracoccus</taxon>
    </lineage>
</organism>
<evidence type="ECO:0000313" key="6">
    <source>
        <dbReference type="EMBL" id="MDN3710857.1"/>
    </source>
</evidence>
<comment type="similarity">
    <text evidence="1">Belongs to the Gfa family.</text>
</comment>
<dbReference type="InterPro" id="IPR011057">
    <property type="entry name" value="Mss4-like_sf"/>
</dbReference>
<dbReference type="Proteomes" id="UP001243846">
    <property type="component" value="Unassembled WGS sequence"/>
</dbReference>
<protein>
    <submittedName>
        <fullName evidence="6">GFA family protein</fullName>
    </submittedName>
</protein>